<evidence type="ECO:0000256" key="1">
    <source>
        <dbReference type="ARBA" id="ARBA00005043"/>
    </source>
</evidence>
<dbReference type="Pfam" id="PF09807">
    <property type="entry name" value="ELP6"/>
    <property type="match status" value="1"/>
</dbReference>
<dbReference type="InterPro" id="IPR027417">
    <property type="entry name" value="P-loop_NTPase"/>
</dbReference>
<name>A0AAE1N620_9FABA</name>
<dbReference type="Proteomes" id="UP001293593">
    <property type="component" value="Unassembled WGS sequence"/>
</dbReference>
<dbReference type="EMBL" id="JAWXYG010000001">
    <property type="protein sequence ID" value="KAK4284040.1"/>
    <property type="molecule type" value="Genomic_DNA"/>
</dbReference>
<dbReference type="PANTHER" id="PTHR16184">
    <property type="entry name" value="ELONGATOR COMPLEX PROTEIN 6"/>
    <property type="match status" value="1"/>
</dbReference>
<protein>
    <recommendedName>
        <fullName evidence="5">Elongator complex protein 6</fullName>
    </recommendedName>
</protein>
<organism evidence="3 4">
    <name type="scientific">Acacia crassicarpa</name>
    <name type="common">northern wattle</name>
    <dbReference type="NCBI Taxonomy" id="499986"/>
    <lineage>
        <taxon>Eukaryota</taxon>
        <taxon>Viridiplantae</taxon>
        <taxon>Streptophyta</taxon>
        <taxon>Embryophyta</taxon>
        <taxon>Tracheophyta</taxon>
        <taxon>Spermatophyta</taxon>
        <taxon>Magnoliopsida</taxon>
        <taxon>eudicotyledons</taxon>
        <taxon>Gunneridae</taxon>
        <taxon>Pentapetalae</taxon>
        <taxon>rosids</taxon>
        <taxon>fabids</taxon>
        <taxon>Fabales</taxon>
        <taxon>Fabaceae</taxon>
        <taxon>Caesalpinioideae</taxon>
        <taxon>mimosoid clade</taxon>
        <taxon>Acacieae</taxon>
        <taxon>Acacia</taxon>
    </lineage>
</organism>
<dbReference type="GO" id="GO:0033588">
    <property type="term" value="C:elongator holoenzyme complex"/>
    <property type="evidence" value="ECO:0007669"/>
    <property type="project" value="InterPro"/>
</dbReference>
<sequence length="259" mass="29316">MEPQASNLLDEALGFHGHANPGRPGGRFVLIEDCLDTSGAVVLHHLIKRSLVSHPYSVVIFLAFNHPFAHYDRILRKLGCNLAAQRDNSRFFFIDMLMCQCPDDGKIPQFWLTGLFEKIEGLISSLHPDSKNFVTIMIDDVSLFEVAANGSSNDVLDFMHYCLTLTSEFDSTFVALDHKDIYLDGEKPILILEMEYLADILIKVEPLATGLAKDVHGQLTVMNKETQNPQISSPIKIRNFHFRIKENSIEYFYPGTKAW</sequence>
<evidence type="ECO:0000256" key="2">
    <source>
        <dbReference type="ARBA" id="ARBA00008837"/>
    </source>
</evidence>
<evidence type="ECO:0008006" key="5">
    <source>
        <dbReference type="Google" id="ProtNLM"/>
    </source>
</evidence>
<evidence type="ECO:0000313" key="4">
    <source>
        <dbReference type="Proteomes" id="UP001293593"/>
    </source>
</evidence>
<evidence type="ECO:0000313" key="3">
    <source>
        <dbReference type="EMBL" id="KAK4284040.1"/>
    </source>
</evidence>
<dbReference type="CDD" id="cd19495">
    <property type="entry name" value="Elp6"/>
    <property type="match status" value="1"/>
</dbReference>
<accession>A0AAE1N620</accession>
<gene>
    <name evidence="3" type="ORF">QN277_000922</name>
</gene>
<proteinExistence type="inferred from homology"/>
<dbReference type="InterPro" id="IPR018627">
    <property type="entry name" value="ELP6"/>
</dbReference>
<comment type="similarity">
    <text evidence="2">Belongs to the ELP6 family.</text>
</comment>
<comment type="pathway">
    <text evidence="1">tRNA modification; 5-methoxycarbonylmethyl-2-thiouridine-tRNA biosynthesis.</text>
</comment>
<comment type="caution">
    <text evidence="3">The sequence shown here is derived from an EMBL/GenBank/DDBJ whole genome shotgun (WGS) entry which is preliminary data.</text>
</comment>
<dbReference type="PANTHER" id="PTHR16184:SF6">
    <property type="entry name" value="ELONGATOR COMPLEX PROTEIN 6"/>
    <property type="match status" value="1"/>
</dbReference>
<dbReference type="GO" id="GO:0002098">
    <property type="term" value="P:tRNA wobble uridine modification"/>
    <property type="evidence" value="ECO:0007669"/>
    <property type="project" value="InterPro"/>
</dbReference>
<dbReference type="Gene3D" id="3.40.50.300">
    <property type="entry name" value="P-loop containing nucleotide triphosphate hydrolases"/>
    <property type="match status" value="1"/>
</dbReference>
<dbReference type="AlphaFoldDB" id="A0AAE1N620"/>
<keyword evidence="4" id="KW-1185">Reference proteome</keyword>
<reference evidence="3" key="1">
    <citation type="submission" date="2023-10" db="EMBL/GenBank/DDBJ databases">
        <title>Chromosome-level genome of the transformable northern wattle, Acacia crassicarpa.</title>
        <authorList>
            <person name="Massaro I."/>
            <person name="Sinha N.R."/>
            <person name="Poethig S."/>
            <person name="Leichty A.R."/>
        </authorList>
    </citation>
    <scope>NUCLEOTIDE SEQUENCE</scope>
    <source>
        <strain evidence="3">Acra3RX</strain>
        <tissue evidence="3">Leaf</tissue>
    </source>
</reference>